<evidence type="ECO:0000313" key="3">
    <source>
        <dbReference type="EMBL" id="ROL40829.1"/>
    </source>
</evidence>
<dbReference type="SUPFAM" id="SSF50494">
    <property type="entry name" value="Trypsin-like serine proteases"/>
    <property type="match status" value="1"/>
</dbReference>
<dbReference type="InterPro" id="IPR009003">
    <property type="entry name" value="Peptidase_S1_PA"/>
</dbReference>
<dbReference type="SMART" id="SM00020">
    <property type="entry name" value="Tryp_SPc"/>
    <property type="match status" value="1"/>
</dbReference>
<comment type="caution">
    <text evidence="3">The sequence shown here is derived from an EMBL/GenBank/DDBJ whole genome shotgun (WGS) entry which is preliminary data.</text>
</comment>
<accession>A0A3N0Y3U1</accession>
<evidence type="ECO:0000259" key="2">
    <source>
        <dbReference type="PROSITE" id="PS50240"/>
    </source>
</evidence>
<dbReference type="InterPro" id="IPR043504">
    <property type="entry name" value="Peptidase_S1_PA_chymotrypsin"/>
</dbReference>
<evidence type="ECO:0000313" key="4">
    <source>
        <dbReference type="Proteomes" id="UP000281406"/>
    </source>
</evidence>
<dbReference type="EMBL" id="RJVU01053127">
    <property type="protein sequence ID" value="ROL40829.1"/>
    <property type="molecule type" value="Genomic_DNA"/>
</dbReference>
<dbReference type="Gene3D" id="2.40.10.10">
    <property type="entry name" value="Trypsin-like serine proteases"/>
    <property type="match status" value="2"/>
</dbReference>
<dbReference type="PROSITE" id="PS50240">
    <property type="entry name" value="TRYPSIN_DOM"/>
    <property type="match status" value="1"/>
</dbReference>
<dbReference type="OrthoDB" id="5597713at2759"/>
<sequence length="204" mass="22427">MTIIIISLLLLASLLPHLTFTAQRGNVVGIVNGTEAKPHSRPYMVSLQRNWLHVCGGFLISDEFVLTAAHCRESLQPISTLKLCVLVTACRSISAHKARLQALSCFRKDSLEKKVKLNNNVRLISLPRNGEDVGTDTVCSVAGWGRLQTNGTRSNRLMEANMTTINQADCQSRWELTFLASQMICAYGGGGSCKVFTKDDSQML</sequence>
<feature type="signal peptide" evidence="1">
    <location>
        <begin position="1"/>
        <end position="21"/>
    </location>
</feature>
<dbReference type="Pfam" id="PF00089">
    <property type="entry name" value="Trypsin"/>
    <property type="match status" value="1"/>
</dbReference>
<dbReference type="AlphaFoldDB" id="A0A3N0Y3U1"/>
<dbReference type="CDD" id="cd00190">
    <property type="entry name" value="Tryp_SPc"/>
    <property type="match status" value="1"/>
</dbReference>
<dbReference type="Proteomes" id="UP000281406">
    <property type="component" value="Unassembled WGS sequence"/>
</dbReference>
<organism evidence="3 4">
    <name type="scientific">Anabarilius grahami</name>
    <name type="common">Kanglang fish</name>
    <name type="synonym">Barilius grahami</name>
    <dbReference type="NCBI Taxonomy" id="495550"/>
    <lineage>
        <taxon>Eukaryota</taxon>
        <taxon>Metazoa</taxon>
        <taxon>Chordata</taxon>
        <taxon>Craniata</taxon>
        <taxon>Vertebrata</taxon>
        <taxon>Euteleostomi</taxon>
        <taxon>Actinopterygii</taxon>
        <taxon>Neopterygii</taxon>
        <taxon>Teleostei</taxon>
        <taxon>Ostariophysi</taxon>
        <taxon>Cypriniformes</taxon>
        <taxon>Xenocyprididae</taxon>
        <taxon>Xenocypridinae</taxon>
        <taxon>Xenocypridinae incertae sedis</taxon>
        <taxon>Anabarilius</taxon>
    </lineage>
</organism>
<dbReference type="GO" id="GO:0004252">
    <property type="term" value="F:serine-type endopeptidase activity"/>
    <property type="evidence" value="ECO:0007669"/>
    <property type="project" value="InterPro"/>
</dbReference>
<gene>
    <name evidence="3" type="ORF">DPX16_9823</name>
</gene>
<protein>
    <submittedName>
        <fullName evidence="3">Granzyme A</fullName>
    </submittedName>
</protein>
<keyword evidence="4" id="KW-1185">Reference proteome</keyword>
<reference evidence="3 4" key="1">
    <citation type="submission" date="2018-10" db="EMBL/GenBank/DDBJ databases">
        <title>Genome assembly for a Yunnan-Guizhou Plateau 3E fish, Anabarilius grahami (Regan), and its evolutionary and genetic applications.</title>
        <authorList>
            <person name="Jiang W."/>
        </authorList>
    </citation>
    <scope>NUCLEOTIDE SEQUENCE [LARGE SCALE GENOMIC DNA]</scope>
    <source>
        <strain evidence="3">AG-KIZ</strain>
        <tissue evidence="3">Muscle</tissue>
    </source>
</reference>
<feature type="domain" description="Peptidase S1" evidence="2">
    <location>
        <begin position="30"/>
        <end position="194"/>
    </location>
</feature>
<proteinExistence type="predicted"/>
<dbReference type="GO" id="GO:0006508">
    <property type="term" value="P:proteolysis"/>
    <property type="evidence" value="ECO:0007669"/>
    <property type="project" value="InterPro"/>
</dbReference>
<dbReference type="InterPro" id="IPR018114">
    <property type="entry name" value="TRYPSIN_HIS"/>
</dbReference>
<keyword evidence="1" id="KW-0732">Signal</keyword>
<feature type="chain" id="PRO_5018000224" evidence="1">
    <location>
        <begin position="22"/>
        <end position="204"/>
    </location>
</feature>
<dbReference type="GO" id="GO:0005615">
    <property type="term" value="C:extracellular space"/>
    <property type="evidence" value="ECO:0007669"/>
    <property type="project" value="TreeGrafter"/>
</dbReference>
<dbReference type="PANTHER" id="PTHR24257">
    <property type="entry name" value="CHYMOTRYPSIN-LIKE ELASTASE FAMILY MEMBER"/>
    <property type="match status" value="1"/>
</dbReference>
<dbReference type="InterPro" id="IPR050850">
    <property type="entry name" value="Peptidase_S1_Elastase_sf"/>
</dbReference>
<dbReference type="PANTHER" id="PTHR24257:SF15">
    <property type="entry name" value="MYELOBLASTIN"/>
    <property type="match status" value="1"/>
</dbReference>
<evidence type="ECO:0000256" key="1">
    <source>
        <dbReference type="SAM" id="SignalP"/>
    </source>
</evidence>
<dbReference type="InterPro" id="IPR001254">
    <property type="entry name" value="Trypsin_dom"/>
</dbReference>
<name>A0A3N0Y3U1_ANAGA</name>
<dbReference type="PROSITE" id="PS00134">
    <property type="entry name" value="TRYPSIN_HIS"/>
    <property type="match status" value="1"/>
</dbReference>